<protein>
    <submittedName>
        <fullName evidence="2">Uncharacterized protein</fullName>
    </submittedName>
</protein>
<name>A0A1M4Z8H4_9LACT</name>
<evidence type="ECO:0000313" key="3">
    <source>
        <dbReference type="Proteomes" id="UP000184128"/>
    </source>
</evidence>
<dbReference type="EMBL" id="FQUF01000036">
    <property type="protein sequence ID" value="SHF14320.1"/>
    <property type="molecule type" value="Genomic_DNA"/>
</dbReference>
<accession>A0A1M4Z8H4</accession>
<keyword evidence="3" id="KW-1185">Reference proteome</keyword>
<organism evidence="2 3">
    <name type="scientific">Atopostipes suicloacalis DSM 15692</name>
    <dbReference type="NCBI Taxonomy" id="1121025"/>
    <lineage>
        <taxon>Bacteria</taxon>
        <taxon>Bacillati</taxon>
        <taxon>Bacillota</taxon>
        <taxon>Bacilli</taxon>
        <taxon>Lactobacillales</taxon>
        <taxon>Carnobacteriaceae</taxon>
        <taxon>Atopostipes</taxon>
    </lineage>
</organism>
<feature type="region of interest" description="Disordered" evidence="1">
    <location>
        <begin position="242"/>
        <end position="273"/>
    </location>
</feature>
<dbReference type="AlphaFoldDB" id="A0A1M4Z8H4"/>
<dbReference type="RefSeq" id="WP_073298581.1">
    <property type="nucleotide sequence ID" value="NZ_FQUF01000036.1"/>
</dbReference>
<proteinExistence type="predicted"/>
<evidence type="ECO:0000313" key="2">
    <source>
        <dbReference type="EMBL" id="SHF14320.1"/>
    </source>
</evidence>
<sequence length="273" mass="31837">MIDREQLKLGSEINEHFIKGLMSGYERYLEVRVEAAEELYISKGYAYTQGNHLEDKIAKEISDKVSYEPAKAGSWSYLQFNVANNDEKYLVIVRRMERIENTRKEIALKDTEGKEKNWLFGLARNNDYLNLSQLIKENNNEQIKLFASNIEDEKAILGQTYLEIDFDQEFDRFYILSYEIDDSTYMIDDASLLMMDSRTLGLLEVESLRDIVVKYQPTINDHLLEDAKKVFEEEEVSAEAKEYKVYPAEEETSGDLLDYLSEDASQDETEEDI</sequence>
<gene>
    <name evidence="2" type="ORF">SAMN02745249_01898</name>
</gene>
<dbReference type="Proteomes" id="UP000184128">
    <property type="component" value="Unassembled WGS sequence"/>
</dbReference>
<evidence type="ECO:0000256" key="1">
    <source>
        <dbReference type="SAM" id="MobiDB-lite"/>
    </source>
</evidence>
<reference evidence="2 3" key="1">
    <citation type="submission" date="2016-11" db="EMBL/GenBank/DDBJ databases">
        <authorList>
            <person name="Jaros S."/>
            <person name="Januszkiewicz K."/>
            <person name="Wedrychowicz H."/>
        </authorList>
    </citation>
    <scope>NUCLEOTIDE SEQUENCE [LARGE SCALE GENOMIC DNA]</scope>
    <source>
        <strain evidence="2 3">DSM 15692</strain>
    </source>
</reference>
<feature type="compositionally biased region" description="Acidic residues" evidence="1">
    <location>
        <begin position="260"/>
        <end position="273"/>
    </location>
</feature>
<dbReference type="OrthoDB" id="2893237at2"/>